<dbReference type="PROSITE" id="PS51755">
    <property type="entry name" value="OMPR_PHOB"/>
    <property type="match status" value="1"/>
</dbReference>
<sequence length="230" mass="25503">MTHILIAEDEERIAAFVSKGLRAAGYETSATTSGEVALTRVLGGGVQLLVLDLGLPDVDGFDVLRRLREAGSTVPVVVLTARSSVTDTVAGLEQGADDYMSKPFRFEELLARVRLRLRAPTASPEEPNVLRHGPLALDLRTRRIKVGEREVDLSAREFALTETFLRNPGEVLTRERLLSEVWGFDFDPGSNVVDVYVRYLRRKIGPEHFDTVRGVGYRLIDVTDRAAVRS</sequence>
<dbReference type="EMBL" id="JAUCGQ010000001">
    <property type="protein sequence ID" value="MDM7854360.1"/>
    <property type="molecule type" value="Genomic_DNA"/>
</dbReference>
<dbReference type="Gene3D" id="3.40.50.2300">
    <property type="match status" value="1"/>
</dbReference>
<dbReference type="InterPro" id="IPR011006">
    <property type="entry name" value="CheY-like_superfamily"/>
</dbReference>
<dbReference type="SMART" id="SM00862">
    <property type="entry name" value="Trans_reg_C"/>
    <property type="match status" value="1"/>
</dbReference>
<feature type="modified residue" description="4-aspartylphosphate" evidence="2">
    <location>
        <position position="52"/>
    </location>
</feature>
<dbReference type="InterPro" id="IPR001789">
    <property type="entry name" value="Sig_transdc_resp-reg_receiver"/>
</dbReference>
<dbReference type="SUPFAM" id="SSF52172">
    <property type="entry name" value="CheY-like"/>
    <property type="match status" value="1"/>
</dbReference>
<dbReference type="Proteomes" id="UP001529338">
    <property type="component" value="Unassembled WGS sequence"/>
</dbReference>
<organism evidence="6 7">
    <name type="scientific">Cellulomonas alba</name>
    <dbReference type="NCBI Taxonomy" id="3053467"/>
    <lineage>
        <taxon>Bacteria</taxon>
        <taxon>Bacillati</taxon>
        <taxon>Actinomycetota</taxon>
        <taxon>Actinomycetes</taxon>
        <taxon>Micrococcales</taxon>
        <taxon>Cellulomonadaceae</taxon>
        <taxon>Cellulomonas</taxon>
    </lineage>
</organism>
<evidence type="ECO:0000256" key="1">
    <source>
        <dbReference type="ARBA" id="ARBA00023125"/>
    </source>
</evidence>
<dbReference type="SMART" id="SM00448">
    <property type="entry name" value="REC"/>
    <property type="match status" value="1"/>
</dbReference>
<name>A0ABT7SDV3_9CELL</name>
<evidence type="ECO:0000259" key="5">
    <source>
        <dbReference type="PROSITE" id="PS51755"/>
    </source>
</evidence>
<dbReference type="CDD" id="cd17574">
    <property type="entry name" value="REC_OmpR"/>
    <property type="match status" value="1"/>
</dbReference>
<evidence type="ECO:0000313" key="6">
    <source>
        <dbReference type="EMBL" id="MDM7854360.1"/>
    </source>
</evidence>
<feature type="DNA-binding region" description="OmpR/PhoB-type" evidence="3">
    <location>
        <begin position="127"/>
        <end position="221"/>
    </location>
</feature>
<proteinExistence type="predicted"/>
<reference evidence="6 7" key="1">
    <citation type="submission" date="2023-06" db="EMBL/GenBank/DDBJ databases">
        <title>Cellulomonas sp. MW4 Whole genome sequence.</title>
        <authorList>
            <person name="Park S."/>
        </authorList>
    </citation>
    <scope>NUCLEOTIDE SEQUENCE [LARGE SCALE GENOMIC DNA]</scope>
    <source>
        <strain evidence="6 7">MW4</strain>
    </source>
</reference>
<dbReference type="InterPro" id="IPR036388">
    <property type="entry name" value="WH-like_DNA-bd_sf"/>
</dbReference>
<evidence type="ECO:0000256" key="3">
    <source>
        <dbReference type="PROSITE-ProRule" id="PRU01091"/>
    </source>
</evidence>
<gene>
    <name evidence="6" type="ORF">QRT04_05390</name>
</gene>
<dbReference type="RefSeq" id="WP_289454090.1">
    <property type="nucleotide sequence ID" value="NZ_JAUCGQ010000001.1"/>
</dbReference>
<comment type="caution">
    <text evidence="6">The sequence shown here is derived from an EMBL/GenBank/DDBJ whole genome shotgun (WGS) entry which is preliminary data.</text>
</comment>
<dbReference type="PROSITE" id="PS50110">
    <property type="entry name" value="RESPONSE_REGULATORY"/>
    <property type="match status" value="1"/>
</dbReference>
<evidence type="ECO:0000313" key="7">
    <source>
        <dbReference type="Proteomes" id="UP001529338"/>
    </source>
</evidence>
<feature type="domain" description="OmpR/PhoB-type" evidence="5">
    <location>
        <begin position="127"/>
        <end position="221"/>
    </location>
</feature>
<evidence type="ECO:0000259" key="4">
    <source>
        <dbReference type="PROSITE" id="PS50110"/>
    </source>
</evidence>
<dbReference type="CDD" id="cd00383">
    <property type="entry name" value="trans_reg_C"/>
    <property type="match status" value="1"/>
</dbReference>
<dbReference type="PANTHER" id="PTHR48111">
    <property type="entry name" value="REGULATOR OF RPOS"/>
    <property type="match status" value="1"/>
</dbReference>
<keyword evidence="1 3" id="KW-0238">DNA-binding</keyword>
<keyword evidence="7" id="KW-1185">Reference proteome</keyword>
<keyword evidence="2" id="KW-0597">Phosphoprotein</keyword>
<dbReference type="Pfam" id="PF00486">
    <property type="entry name" value="Trans_reg_C"/>
    <property type="match status" value="1"/>
</dbReference>
<dbReference type="InterPro" id="IPR001867">
    <property type="entry name" value="OmpR/PhoB-type_DNA-bd"/>
</dbReference>
<dbReference type="Gene3D" id="1.10.10.10">
    <property type="entry name" value="Winged helix-like DNA-binding domain superfamily/Winged helix DNA-binding domain"/>
    <property type="match status" value="1"/>
</dbReference>
<dbReference type="Gene3D" id="6.10.250.690">
    <property type="match status" value="1"/>
</dbReference>
<dbReference type="PANTHER" id="PTHR48111:SF38">
    <property type="entry name" value="TWO-COMPONENT RESPONSE REGULATOR"/>
    <property type="match status" value="1"/>
</dbReference>
<dbReference type="InterPro" id="IPR039420">
    <property type="entry name" value="WalR-like"/>
</dbReference>
<protein>
    <submittedName>
        <fullName evidence="6">Response regulator transcription factor</fullName>
    </submittedName>
</protein>
<feature type="domain" description="Response regulatory" evidence="4">
    <location>
        <begin position="3"/>
        <end position="117"/>
    </location>
</feature>
<accession>A0ABT7SDV3</accession>
<dbReference type="Pfam" id="PF00072">
    <property type="entry name" value="Response_reg"/>
    <property type="match status" value="1"/>
</dbReference>
<evidence type="ECO:0000256" key="2">
    <source>
        <dbReference type="PROSITE-ProRule" id="PRU00169"/>
    </source>
</evidence>